<name>A0ABN2IWV0_9ACTN</name>
<gene>
    <name evidence="4" type="ORF">GCM10009765_73120</name>
</gene>
<reference evidence="4 5" key="1">
    <citation type="journal article" date="2019" name="Int. J. Syst. Evol. Microbiol.">
        <title>The Global Catalogue of Microorganisms (GCM) 10K type strain sequencing project: providing services to taxonomists for standard genome sequencing and annotation.</title>
        <authorList>
            <consortium name="The Broad Institute Genomics Platform"/>
            <consortium name="The Broad Institute Genome Sequencing Center for Infectious Disease"/>
            <person name="Wu L."/>
            <person name="Ma J."/>
        </authorList>
    </citation>
    <scope>NUCLEOTIDE SEQUENCE [LARGE SCALE GENOMIC DNA]</scope>
    <source>
        <strain evidence="4 5">JCM 14718</strain>
    </source>
</reference>
<evidence type="ECO:0000256" key="1">
    <source>
        <dbReference type="ARBA" id="ARBA00023125"/>
    </source>
</evidence>
<dbReference type="InterPro" id="IPR001647">
    <property type="entry name" value="HTH_TetR"/>
</dbReference>
<dbReference type="PANTHER" id="PTHR30055:SF153">
    <property type="entry name" value="HTH-TYPE TRANSCRIPTIONAL REPRESSOR RV3405C"/>
    <property type="match status" value="1"/>
</dbReference>
<dbReference type="InterPro" id="IPR050109">
    <property type="entry name" value="HTH-type_TetR-like_transc_reg"/>
</dbReference>
<dbReference type="InterPro" id="IPR009057">
    <property type="entry name" value="Homeodomain-like_sf"/>
</dbReference>
<feature type="domain" description="HTH tetR-type" evidence="3">
    <location>
        <begin position="10"/>
        <end position="70"/>
    </location>
</feature>
<feature type="DNA-binding region" description="H-T-H motif" evidence="2">
    <location>
        <begin position="33"/>
        <end position="52"/>
    </location>
</feature>
<dbReference type="PROSITE" id="PS50977">
    <property type="entry name" value="HTH_TETR_2"/>
    <property type="match status" value="1"/>
</dbReference>
<dbReference type="PRINTS" id="PR00455">
    <property type="entry name" value="HTHTETR"/>
</dbReference>
<keyword evidence="5" id="KW-1185">Reference proteome</keyword>
<dbReference type="InterPro" id="IPR023772">
    <property type="entry name" value="DNA-bd_HTH_TetR-type_CS"/>
</dbReference>
<dbReference type="InterPro" id="IPR040611">
    <property type="entry name" value="AlkX_C"/>
</dbReference>
<evidence type="ECO:0000256" key="2">
    <source>
        <dbReference type="PROSITE-ProRule" id="PRU00335"/>
    </source>
</evidence>
<dbReference type="PANTHER" id="PTHR30055">
    <property type="entry name" value="HTH-TYPE TRANSCRIPTIONAL REGULATOR RUTR"/>
    <property type="match status" value="1"/>
</dbReference>
<dbReference type="Proteomes" id="UP001500618">
    <property type="component" value="Unassembled WGS sequence"/>
</dbReference>
<dbReference type="Gene3D" id="1.10.357.10">
    <property type="entry name" value="Tetracycline Repressor, domain 2"/>
    <property type="match status" value="1"/>
</dbReference>
<evidence type="ECO:0000259" key="3">
    <source>
        <dbReference type="PROSITE" id="PS50977"/>
    </source>
</evidence>
<accession>A0ABN2IWV0</accession>
<organism evidence="4 5">
    <name type="scientific">Fodinicola feengrottensis</name>
    <dbReference type="NCBI Taxonomy" id="435914"/>
    <lineage>
        <taxon>Bacteria</taxon>
        <taxon>Bacillati</taxon>
        <taxon>Actinomycetota</taxon>
        <taxon>Actinomycetes</taxon>
        <taxon>Mycobacteriales</taxon>
        <taxon>Fodinicola</taxon>
    </lineage>
</organism>
<dbReference type="EMBL" id="BAAANY010000038">
    <property type="protein sequence ID" value="GAA1713398.1"/>
    <property type="molecule type" value="Genomic_DNA"/>
</dbReference>
<dbReference type="PROSITE" id="PS01081">
    <property type="entry name" value="HTH_TETR_1"/>
    <property type="match status" value="1"/>
</dbReference>
<sequence length="194" mass="21376">MNSYDAPADDELTARILDAALAELRDYGLKRTSVENVARRAGLARATIYRRFANKPELVRVVAVREVSRMMEHVTRRVASLPTVQERVVEGFVAGVRLARDDSLLTKLLASEPETTLPYLTVDSEGALAAIRLLLVAQLMDTPEPLGLADPEATAEVMVRLGLSVLFAPRGHIPLDTEEDLRAFATTFLLPLLR</sequence>
<protein>
    <submittedName>
        <fullName evidence="4">TetR/AcrR family transcriptional regulator</fullName>
    </submittedName>
</protein>
<evidence type="ECO:0000313" key="4">
    <source>
        <dbReference type="EMBL" id="GAA1713398.1"/>
    </source>
</evidence>
<evidence type="ECO:0000313" key="5">
    <source>
        <dbReference type="Proteomes" id="UP001500618"/>
    </source>
</evidence>
<proteinExistence type="predicted"/>
<keyword evidence="1 2" id="KW-0238">DNA-binding</keyword>
<dbReference type="RefSeq" id="WP_344314691.1">
    <property type="nucleotide sequence ID" value="NZ_BAAANY010000038.1"/>
</dbReference>
<dbReference type="SUPFAM" id="SSF46689">
    <property type="entry name" value="Homeodomain-like"/>
    <property type="match status" value="1"/>
</dbReference>
<dbReference type="Pfam" id="PF00440">
    <property type="entry name" value="TetR_N"/>
    <property type="match status" value="1"/>
</dbReference>
<comment type="caution">
    <text evidence="4">The sequence shown here is derived from an EMBL/GenBank/DDBJ whole genome shotgun (WGS) entry which is preliminary data.</text>
</comment>
<dbReference type="Pfam" id="PF18556">
    <property type="entry name" value="TetR_C_35"/>
    <property type="match status" value="1"/>
</dbReference>